<dbReference type="PANTHER" id="PTHR47170:SF2">
    <property type="entry name" value="MALONYL-COA:ACP TRANSACYLASE (MAT) DOMAIN-CONTAINING PROTEIN"/>
    <property type="match status" value="1"/>
</dbReference>
<dbReference type="GO" id="GO:0016740">
    <property type="term" value="F:transferase activity"/>
    <property type="evidence" value="ECO:0007669"/>
    <property type="project" value="InterPro"/>
</dbReference>
<name>A0A1D3D8S2_9EIME</name>
<dbReference type="FunCoup" id="A0A1D3D8S2">
    <property type="interactions" value="199"/>
</dbReference>
<dbReference type="SMART" id="SM00827">
    <property type="entry name" value="PKS_AT"/>
    <property type="match status" value="1"/>
</dbReference>
<reference evidence="3 4" key="1">
    <citation type="journal article" date="2016" name="BMC Genomics">
        <title>Comparative genomics reveals Cyclospora cayetanensis possesses coccidia-like metabolism and invasion components but unique surface antigens.</title>
        <authorList>
            <person name="Liu S."/>
            <person name="Wang L."/>
            <person name="Zheng H."/>
            <person name="Xu Z."/>
            <person name="Roellig D.M."/>
            <person name="Li N."/>
            <person name="Frace M.A."/>
            <person name="Tang K."/>
            <person name="Arrowood M.J."/>
            <person name="Moss D.M."/>
            <person name="Zhang L."/>
            <person name="Feng Y."/>
            <person name="Xiao L."/>
        </authorList>
    </citation>
    <scope>NUCLEOTIDE SEQUENCE [LARGE SCALE GENOMIC DNA]</scope>
    <source>
        <strain evidence="3 4">CHN_HEN01</strain>
    </source>
</reference>
<dbReference type="EMBL" id="JROU02000260">
    <property type="protein sequence ID" value="OEH79855.1"/>
    <property type="molecule type" value="Genomic_DNA"/>
</dbReference>
<dbReference type="Proteomes" id="UP000095192">
    <property type="component" value="Unassembled WGS sequence"/>
</dbReference>
<evidence type="ECO:0000256" key="1">
    <source>
        <dbReference type="ARBA" id="ARBA00008217"/>
    </source>
</evidence>
<dbReference type="InterPro" id="IPR024925">
    <property type="entry name" value="Malonyl_CoA-ACP_transAc"/>
</dbReference>
<dbReference type="Pfam" id="PF00698">
    <property type="entry name" value="Acyl_transf_1"/>
    <property type="match status" value="1"/>
</dbReference>
<evidence type="ECO:0000259" key="2">
    <source>
        <dbReference type="SMART" id="SM00827"/>
    </source>
</evidence>
<comment type="similarity">
    <text evidence="1">Belongs to the FabD family.</text>
</comment>
<accession>A0A1D3D8S2</accession>
<dbReference type="Gene3D" id="3.40.366.10">
    <property type="entry name" value="Malonyl-Coenzyme A Acyl Carrier Protein, domain 2"/>
    <property type="match status" value="2"/>
</dbReference>
<dbReference type="VEuPathDB" id="ToxoDB:cyc_05236"/>
<dbReference type="SUPFAM" id="SSF52151">
    <property type="entry name" value="FabD/lysophospholipase-like"/>
    <property type="match status" value="1"/>
</dbReference>
<dbReference type="InterPro" id="IPR052760">
    <property type="entry name" value="Mitochondrial_malonyltrans"/>
</dbReference>
<evidence type="ECO:0000313" key="4">
    <source>
        <dbReference type="Proteomes" id="UP000095192"/>
    </source>
</evidence>
<dbReference type="PANTHER" id="PTHR47170">
    <property type="entry name" value="MALONYL-COA ACP TRANSACYLASE, ACP-BINDING"/>
    <property type="match status" value="1"/>
</dbReference>
<dbReference type="VEuPathDB" id="ToxoDB:LOC34621626"/>
<evidence type="ECO:0000313" key="3">
    <source>
        <dbReference type="EMBL" id="OEH79855.1"/>
    </source>
</evidence>
<feature type="domain" description="Malonyl-CoA:ACP transacylase (MAT)" evidence="2">
    <location>
        <begin position="8"/>
        <end position="260"/>
    </location>
</feature>
<organism evidence="3 4">
    <name type="scientific">Cyclospora cayetanensis</name>
    <dbReference type="NCBI Taxonomy" id="88456"/>
    <lineage>
        <taxon>Eukaryota</taxon>
        <taxon>Sar</taxon>
        <taxon>Alveolata</taxon>
        <taxon>Apicomplexa</taxon>
        <taxon>Conoidasida</taxon>
        <taxon>Coccidia</taxon>
        <taxon>Eucoccidiorida</taxon>
        <taxon>Eimeriorina</taxon>
        <taxon>Eimeriidae</taxon>
        <taxon>Cyclospora</taxon>
    </lineage>
</organism>
<keyword evidence="4" id="KW-1185">Reference proteome</keyword>
<dbReference type="InParanoid" id="A0A1D3D8S2"/>
<comment type="caution">
    <text evidence="3">The sequence shown here is derived from an EMBL/GenBank/DDBJ whole genome shotgun (WGS) entry which is preliminary data.</text>
</comment>
<dbReference type="AlphaFoldDB" id="A0A1D3D8S2"/>
<dbReference type="InterPro" id="IPR001227">
    <property type="entry name" value="Ac_transferase_dom_sf"/>
</dbReference>
<dbReference type="PIRSF" id="PIRSF000446">
    <property type="entry name" value="Mct"/>
    <property type="match status" value="1"/>
</dbReference>
<gene>
    <name evidence="3" type="ORF">cyc_05236</name>
</gene>
<proteinExistence type="inferred from homology"/>
<protein>
    <submittedName>
        <fullName evidence="3">Malonyl-acyl-carrier protein transacylase</fullName>
    </submittedName>
</protein>
<dbReference type="InterPro" id="IPR016035">
    <property type="entry name" value="Acyl_Trfase/lysoPLipase"/>
</dbReference>
<sequence>MGVACARSHAPSRRLFEEASEILQYDLLRLLEEGPSDKINKTGVAQPALLTTSLAVYTKWRDTAEEPVQFDACAGLSLGEYSALCFAGVLSFKDAVALTAQRGSLMQKAAEEHPGDMFAILANYLCKGNYAVSVSRAAAQALQEAATAAKAKRCIKLQVDGAFHSPLMAPAAEGLATAIESVPFNKPRIPIVLNVDAQIHTDPSVIKRKLLQQLTSPTQWQQSMEHLGELGVEESVEFGPGAVLTKLMNKINPTVRTLHVE</sequence>
<dbReference type="Gene3D" id="3.30.70.250">
    <property type="entry name" value="Malonyl-CoA ACP transacylase, ACP-binding"/>
    <property type="match status" value="1"/>
</dbReference>
<dbReference type="InterPro" id="IPR014043">
    <property type="entry name" value="Acyl_transferase_dom"/>
</dbReference>